<dbReference type="RefSeq" id="WP_133851102.1">
    <property type="nucleotide sequence ID" value="NZ_SNXZ01000003.1"/>
</dbReference>
<organism evidence="2 3">
    <name type="scientific">Labedaea rhizosphaerae</name>
    <dbReference type="NCBI Taxonomy" id="598644"/>
    <lineage>
        <taxon>Bacteria</taxon>
        <taxon>Bacillati</taxon>
        <taxon>Actinomycetota</taxon>
        <taxon>Actinomycetes</taxon>
        <taxon>Pseudonocardiales</taxon>
        <taxon>Pseudonocardiaceae</taxon>
        <taxon>Labedaea</taxon>
    </lineage>
</organism>
<dbReference type="EMBL" id="SNXZ01000003">
    <property type="protein sequence ID" value="TDP97982.1"/>
    <property type="molecule type" value="Genomic_DNA"/>
</dbReference>
<keyword evidence="1" id="KW-0812">Transmembrane</keyword>
<evidence type="ECO:0000313" key="2">
    <source>
        <dbReference type="EMBL" id="TDP97982.1"/>
    </source>
</evidence>
<accession>A0A4R6SDN4</accession>
<sequence length="211" mass="22486">MAAETYADLLAAARGSALVNQAAVERIAEQVAGGELSESAGARRLGALYQGRMTGEADLTDDQVGAEWVKLLDGMQAEAEHWRRIAHGQYRQGFYLLPLAVLIVFGLAVFASHWLGLSDVLTAGLAGTALAALATHSFAVFRIHQQARIAAERLSEKRAAILFLQAALRRAGTQDALTILSAAASMFLGHHAPETLPLSPDDAHHRPRTSG</sequence>
<feature type="transmembrane region" description="Helical" evidence="1">
    <location>
        <begin position="121"/>
        <end position="141"/>
    </location>
</feature>
<comment type="caution">
    <text evidence="2">The sequence shown here is derived from an EMBL/GenBank/DDBJ whole genome shotgun (WGS) entry which is preliminary data.</text>
</comment>
<reference evidence="2 3" key="1">
    <citation type="submission" date="2019-03" db="EMBL/GenBank/DDBJ databases">
        <title>Genomic Encyclopedia of Type Strains, Phase IV (KMG-IV): sequencing the most valuable type-strain genomes for metagenomic binning, comparative biology and taxonomic classification.</title>
        <authorList>
            <person name="Goeker M."/>
        </authorList>
    </citation>
    <scope>NUCLEOTIDE SEQUENCE [LARGE SCALE GENOMIC DNA]</scope>
    <source>
        <strain evidence="2 3">DSM 45361</strain>
    </source>
</reference>
<keyword evidence="3" id="KW-1185">Reference proteome</keyword>
<evidence type="ECO:0000256" key="1">
    <source>
        <dbReference type="SAM" id="Phobius"/>
    </source>
</evidence>
<feature type="transmembrane region" description="Helical" evidence="1">
    <location>
        <begin position="93"/>
        <end position="115"/>
    </location>
</feature>
<evidence type="ECO:0000313" key="3">
    <source>
        <dbReference type="Proteomes" id="UP000295444"/>
    </source>
</evidence>
<proteinExistence type="predicted"/>
<dbReference type="OrthoDB" id="5194986at2"/>
<dbReference type="AlphaFoldDB" id="A0A4R6SDN4"/>
<dbReference type="Proteomes" id="UP000295444">
    <property type="component" value="Unassembled WGS sequence"/>
</dbReference>
<protein>
    <submittedName>
        <fullName evidence="2">Uncharacterized protein</fullName>
    </submittedName>
</protein>
<gene>
    <name evidence="2" type="ORF">EV186_103962</name>
</gene>
<keyword evidence="1" id="KW-0472">Membrane</keyword>
<keyword evidence="1" id="KW-1133">Transmembrane helix</keyword>
<name>A0A4R6SDN4_LABRH</name>